<dbReference type="Pfam" id="PF00005">
    <property type="entry name" value="ABC_tran"/>
    <property type="match status" value="1"/>
</dbReference>
<comment type="similarity">
    <text evidence="1">Belongs to the ABC transporter superfamily.</text>
</comment>
<sequence length="220" mass="23474">MHALDAHELYRFFHLGDDETAALRGVSFHVAAGEIVALAGPSGSGKSTLLACVTGLDEPDGGYVEVGGVRLTRRPEAQRTRVRAASFGILLQSGNLFGHLSVEQNLRLQMLLANKPDDRRMASLLESVGLSHRARAFPTQLSGGETARAGLAVALAADPPILIADEPTAEVDSETESRLIAHFEARRDAGLATLLATHSKALAQRADRIIRLKDGRIARG</sequence>
<keyword evidence="3 6" id="KW-0067">ATP-binding</keyword>
<dbReference type="PANTHER" id="PTHR24220">
    <property type="entry name" value="IMPORT ATP-BINDING PROTEIN"/>
    <property type="match status" value="1"/>
</dbReference>
<proteinExistence type="inferred from homology"/>
<accession>A0A7G6SSY6</accession>
<feature type="domain" description="ABC transporter" evidence="5">
    <location>
        <begin position="4"/>
        <end position="220"/>
    </location>
</feature>
<dbReference type="PANTHER" id="PTHR24220:SF689">
    <property type="entry name" value="LIPOPROTEIN-RELEASING SYSTEM ATP-BINDING PROTEIN LOLD"/>
    <property type="match status" value="1"/>
</dbReference>
<dbReference type="Gene3D" id="3.40.50.300">
    <property type="entry name" value="P-loop containing nucleotide triphosphate hydrolases"/>
    <property type="match status" value="1"/>
</dbReference>
<evidence type="ECO:0000256" key="1">
    <source>
        <dbReference type="ARBA" id="ARBA00005417"/>
    </source>
</evidence>
<evidence type="ECO:0000313" key="6">
    <source>
        <dbReference type="EMBL" id="QND57618.1"/>
    </source>
</evidence>
<gene>
    <name evidence="6" type="ORF">HB778_14095</name>
</gene>
<dbReference type="GO" id="GO:0016887">
    <property type="term" value="F:ATP hydrolysis activity"/>
    <property type="evidence" value="ECO:0007669"/>
    <property type="project" value="InterPro"/>
</dbReference>
<evidence type="ECO:0000259" key="5">
    <source>
        <dbReference type="PROSITE" id="PS50893"/>
    </source>
</evidence>
<dbReference type="SUPFAM" id="SSF52540">
    <property type="entry name" value="P-loop containing nucleoside triphosphate hydrolases"/>
    <property type="match status" value="1"/>
</dbReference>
<dbReference type="GO" id="GO:0022857">
    <property type="term" value="F:transmembrane transporter activity"/>
    <property type="evidence" value="ECO:0007669"/>
    <property type="project" value="TreeGrafter"/>
</dbReference>
<dbReference type="InterPro" id="IPR003593">
    <property type="entry name" value="AAA+_ATPase"/>
</dbReference>
<dbReference type="SMART" id="SM00382">
    <property type="entry name" value="AAA"/>
    <property type="match status" value="1"/>
</dbReference>
<dbReference type="RefSeq" id="WP_183464416.1">
    <property type="nucleotide sequence ID" value="NZ_CP050296.1"/>
</dbReference>
<evidence type="ECO:0000256" key="4">
    <source>
        <dbReference type="ARBA" id="ARBA00022967"/>
    </source>
</evidence>
<reference evidence="7" key="1">
    <citation type="journal article" date="2020" name="Mol. Plant Microbe">
        <title>Rhizobial microsymbionts of the narrowly endemic Oxytropis species growing in Kamchatka are characterized by significant genetic diversity and possess a set of genes that are associated with T3SS and T6SS secretion systems and can affect the development of symbiosis.</title>
        <authorList>
            <person name="Safronova V."/>
            <person name="Guro P."/>
            <person name="Sazanova A."/>
            <person name="Kuznetsova I."/>
            <person name="Belimov A."/>
            <person name="Yakubov V."/>
            <person name="Chirak E."/>
            <person name="Afonin A."/>
            <person name="Gogolev Y."/>
            <person name="Andronov E."/>
            <person name="Tikhonovich I."/>
        </authorList>
    </citation>
    <scope>NUCLEOTIDE SEQUENCE [LARGE SCALE GENOMIC DNA]</scope>
    <source>
        <strain evidence="7">583</strain>
    </source>
</reference>
<dbReference type="AlphaFoldDB" id="A0A7G6SSY6"/>
<evidence type="ECO:0000256" key="3">
    <source>
        <dbReference type="ARBA" id="ARBA00022840"/>
    </source>
</evidence>
<protein>
    <submittedName>
        <fullName evidence="6">ABC transporter ATP-binding protein</fullName>
    </submittedName>
</protein>
<dbReference type="InterPro" id="IPR015854">
    <property type="entry name" value="ABC_transpr_LolD-like"/>
</dbReference>
<dbReference type="InterPro" id="IPR003439">
    <property type="entry name" value="ABC_transporter-like_ATP-bd"/>
</dbReference>
<dbReference type="InterPro" id="IPR027417">
    <property type="entry name" value="P-loop_NTPase"/>
</dbReference>
<name>A0A7G6SSY6_9HYPH</name>
<organism evidence="6 7">
    <name type="scientific">Mesorhizobium huakuii</name>
    <dbReference type="NCBI Taxonomy" id="28104"/>
    <lineage>
        <taxon>Bacteria</taxon>
        <taxon>Pseudomonadati</taxon>
        <taxon>Pseudomonadota</taxon>
        <taxon>Alphaproteobacteria</taxon>
        <taxon>Hyphomicrobiales</taxon>
        <taxon>Phyllobacteriaceae</taxon>
        <taxon>Mesorhizobium</taxon>
    </lineage>
</organism>
<dbReference type="GO" id="GO:0005886">
    <property type="term" value="C:plasma membrane"/>
    <property type="evidence" value="ECO:0007669"/>
    <property type="project" value="TreeGrafter"/>
</dbReference>
<evidence type="ECO:0000256" key="2">
    <source>
        <dbReference type="ARBA" id="ARBA00022741"/>
    </source>
</evidence>
<evidence type="ECO:0000313" key="7">
    <source>
        <dbReference type="Proteomes" id="UP000515465"/>
    </source>
</evidence>
<keyword evidence="2" id="KW-0547">Nucleotide-binding</keyword>
<keyword evidence="4" id="KW-1278">Translocase</keyword>
<dbReference type="PROSITE" id="PS50893">
    <property type="entry name" value="ABC_TRANSPORTER_2"/>
    <property type="match status" value="1"/>
</dbReference>
<dbReference type="Proteomes" id="UP000515465">
    <property type="component" value="Chromosome"/>
</dbReference>
<dbReference type="GO" id="GO:0005524">
    <property type="term" value="F:ATP binding"/>
    <property type="evidence" value="ECO:0007669"/>
    <property type="project" value="UniProtKB-KW"/>
</dbReference>
<dbReference type="EMBL" id="CP050296">
    <property type="protein sequence ID" value="QND57618.1"/>
    <property type="molecule type" value="Genomic_DNA"/>
</dbReference>